<keyword evidence="3" id="KW-1185">Reference proteome</keyword>
<dbReference type="Gene3D" id="3.80.10.10">
    <property type="entry name" value="Ribonuclease Inhibitor"/>
    <property type="match status" value="1"/>
</dbReference>
<evidence type="ECO:0008006" key="4">
    <source>
        <dbReference type="Google" id="ProtNLM"/>
    </source>
</evidence>
<gene>
    <name evidence="2" type="ORF">NEOLEDRAFT_1244329</name>
</gene>
<evidence type="ECO:0000313" key="3">
    <source>
        <dbReference type="Proteomes" id="UP000076761"/>
    </source>
</evidence>
<evidence type="ECO:0000256" key="1">
    <source>
        <dbReference type="SAM" id="MobiDB-lite"/>
    </source>
</evidence>
<protein>
    <recommendedName>
        <fullName evidence="4">F-box domain-containing protein</fullName>
    </recommendedName>
</protein>
<feature type="compositionally biased region" description="Acidic residues" evidence="1">
    <location>
        <begin position="445"/>
        <end position="456"/>
    </location>
</feature>
<dbReference type="STRING" id="1314782.A0A165Q3X9"/>
<dbReference type="InParanoid" id="A0A165Q3X9"/>
<dbReference type="AlphaFoldDB" id="A0A165Q3X9"/>
<dbReference type="EMBL" id="KV425602">
    <property type="protein sequence ID" value="KZT21884.1"/>
    <property type="molecule type" value="Genomic_DNA"/>
</dbReference>
<organism evidence="2 3">
    <name type="scientific">Neolentinus lepideus HHB14362 ss-1</name>
    <dbReference type="NCBI Taxonomy" id="1314782"/>
    <lineage>
        <taxon>Eukaryota</taxon>
        <taxon>Fungi</taxon>
        <taxon>Dikarya</taxon>
        <taxon>Basidiomycota</taxon>
        <taxon>Agaricomycotina</taxon>
        <taxon>Agaricomycetes</taxon>
        <taxon>Gloeophyllales</taxon>
        <taxon>Gloeophyllaceae</taxon>
        <taxon>Neolentinus</taxon>
    </lineage>
</organism>
<dbReference type="SUPFAM" id="SSF52047">
    <property type="entry name" value="RNI-like"/>
    <property type="match status" value="1"/>
</dbReference>
<evidence type="ECO:0000313" key="2">
    <source>
        <dbReference type="EMBL" id="KZT21884.1"/>
    </source>
</evidence>
<proteinExistence type="predicted"/>
<dbReference type="InterPro" id="IPR032675">
    <property type="entry name" value="LRR_dom_sf"/>
</dbReference>
<sequence>MPIDTSEDSLVLPTHTAVHRCLRVSEIFGNMIGYVVEDEARRRTLNALARTCKLYSPQALDELWRTQDSIVPLIKCMPNDLWTDENSNLKFLRPIFPTDWTRFRFYATRIQELEVDDRISISIFRDLGVHSRGQYAQLLPNLHDLTWPVFVKNSLPYLSMFLNGNLRCLCLSVRPNFEPNLFRFGDYLSHAVPRLEELSLVVWEEPEDPYWCNAAAITSSALQLRQLKSFKWQWPLGPMDIMHLAELPCLDTLEIRLSNECADCENWPAIPIGRRAFPALVDLIVLGRDVAHCTTFMKVLGRHSLESLELSADVSSGIQEAHDMVAALQCVGNRLGHDAFKQLTIYVAEENSVDYVLDFDLIRKTLLQFTDLENLVLTASCLINGNNDDLEELAQAWPKIDMLELGRWPWHHDTRFTIDGLSAFARYCPRLTILIIGMHAEMDESEFDESDDDDETKGENEDSDGRNLCRNESLRELVVGNSSITNPRPVAKLLHRMFPRLKTVEGEDLAPTPERNRWEIVQDWISNTLAKKTEELPSPD</sequence>
<dbReference type="OrthoDB" id="3255541at2759"/>
<reference evidence="2 3" key="1">
    <citation type="journal article" date="2016" name="Mol. Biol. Evol.">
        <title>Comparative Genomics of Early-Diverging Mushroom-Forming Fungi Provides Insights into the Origins of Lignocellulose Decay Capabilities.</title>
        <authorList>
            <person name="Nagy L.G."/>
            <person name="Riley R."/>
            <person name="Tritt A."/>
            <person name="Adam C."/>
            <person name="Daum C."/>
            <person name="Floudas D."/>
            <person name="Sun H."/>
            <person name="Yadav J.S."/>
            <person name="Pangilinan J."/>
            <person name="Larsson K.H."/>
            <person name="Matsuura K."/>
            <person name="Barry K."/>
            <person name="Labutti K."/>
            <person name="Kuo R."/>
            <person name="Ohm R.A."/>
            <person name="Bhattacharya S.S."/>
            <person name="Shirouzu T."/>
            <person name="Yoshinaga Y."/>
            <person name="Martin F.M."/>
            <person name="Grigoriev I.V."/>
            <person name="Hibbett D.S."/>
        </authorList>
    </citation>
    <scope>NUCLEOTIDE SEQUENCE [LARGE SCALE GENOMIC DNA]</scope>
    <source>
        <strain evidence="2 3">HHB14362 ss-1</strain>
    </source>
</reference>
<feature type="compositionally biased region" description="Basic and acidic residues" evidence="1">
    <location>
        <begin position="457"/>
        <end position="467"/>
    </location>
</feature>
<name>A0A165Q3X9_9AGAM</name>
<feature type="region of interest" description="Disordered" evidence="1">
    <location>
        <begin position="445"/>
        <end position="467"/>
    </location>
</feature>
<dbReference type="Proteomes" id="UP000076761">
    <property type="component" value="Unassembled WGS sequence"/>
</dbReference>
<accession>A0A165Q3X9</accession>